<evidence type="ECO:0008006" key="3">
    <source>
        <dbReference type="Google" id="ProtNLM"/>
    </source>
</evidence>
<organism evidence="1 2">
    <name type="scientific">Mycena alexandri</name>
    <dbReference type="NCBI Taxonomy" id="1745969"/>
    <lineage>
        <taxon>Eukaryota</taxon>
        <taxon>Fungi</taxon>
        <taxon>Dikarya</taxon>
        <taxon>Basidiomycota</taxon>
        <taxon>Agaricomycotina</taxon>
        <taxon>Agaricomycetes</taxon>
        <taxon>Agaricomycetidae</taxon>
        <taxon>Agaricales</taxon>
        <taxon>Marasmiineae</taxon>
        <taxon>Mycenaceae</taxon>
        <taxon>Mycena</taxon>
    </lineage>
</organism>
<name>A0AAD6WTE6_9AGAR</name>
<comment type="caution">
    <text evidence="1">The sequence shown here is derived from an EMBL/GenBank/DDBJ whole genome shotgun (WGS) entry which is preliminary data.</text>
</comment>
<evidence type="ECO:0000313" key="2">
    <source>
        <dbReference type="Proteomes" id="UP001218188"/>
    </source>
</evidence>
<proteinExistence type="predicted"/>
<evidence type="ECO:0000313" key="1">
    <source>
        <dbReference type="EMBL" id="KAJ7024275.1"/>
    </source>
</evidence>
<dbReference type="AlphaFoldDB" id="A0AAD6WTE6"/>
<keyword evidence="2" id="KW-1185">Reference proteome</keyword>
<dbReference type="Proteomes" id="UP001218188">
    <property type="component" value="Unassembled WGS sequence"/>
</dbReference>
<gene>
    <name evidence="1" type="ORF">C8F04DRAFT_1239732</name>
</gene>
<sequence>MSASFALGHLSNRQPEFRTQQILVLNHGHFRFGPITPRATLPPEILGEIFICCLEKDASYPINPDPDEPPLLLTRICRRWREVTLSTPALWNSLSLDFDLMLKNETSVVMYEKWLLRAQNTLFSLSLTDLDERAVPLGPVASLLRTIVGMSQRWQNITLDLGPDAVEFLFPIEGTFPLLEQLAVSVPWYQLTSLRVDDIDLLWCLDILRDSSNLLEASVEIRCDPAVLPNIIIKHFHLQHLAFGVSLLGSLEDKSIPMPILECLKIPDLKSLALEFLDWSEDNHTGPIAPFVSFLSRSSVRLHTLALSCMPALIDDLLQCLQTIPSLVQLRLRPILNILNLDPLFSKLTGQPDFLPNLESFHLVLSPRDASRDREISRPPTTMTPSVVVQMLCWRWASSKVPLRSFRLAHPHKQPAGKAIKLDSEFKRLAAEGMMLYIGALERPQRYVLVMLFLSSL</sequence>
<protein>
    <recommendedName>
        <fullName evidence="3">F-box domain-containing protein</fullName>
    </recommendedName>
</protein>
<reference evidence="1" key="1">
    <citation type="submission" date="2023-03" db="EMBL/GenBank/DDBJ databases">
        <title>Massive genome expansion in bonnet fungi (Mycena s.s.) driven by repeated elements and novel gene families across ecological guilds.</title>
        <authorList>
            <consortium name="Lawrence Berkeley National Laboratory"/>
            <person name="Harder C.B."/>
            <person name="Miyauchi S."/>
            <person name="Viragh M."/>
            <person name="Kuo A."/>
            <person name="Thoen E."/>
            <person name="Andreopoulos B."/>
            <person name="Lu D."/>
            <person name="Skrede I."/>
            <person name="Drula E."/>
            <person name="Henrissat B."/>
            <person name="Morin E."/>
            <person name="Kohler A."/>
            <person name="Barry K."/>
            <person name="LaButti K."/>
            <person name="Morin E."/>
            <person name="Salamov A."/>
            <person name="Lipzen A."/>
            <person name="Mereny Z."/>
            <person name="Hegedus B."/>
            <person name="Baldrian P."/>
            <person name="Stursova M."/>
            <person name="Weitz H."/>
            <person name="Taylor A."/>
            <person name="Grigoriev I.V."/>
            <person name="Nagy L.G."/>
            <person name="Martin F."/>
            <person name="Kauserud H."/>
        </authorList>
    </citation>
    <scope>NUCLEOTIDE SEQUENCE</scope>
    <source>
        <strain evidence="1">CBHHK200</strain>
    </source>
</reference>
<dbReference type="Gene3D" id="1.20.1280.50">
    <property type="match status" value="1"/>
</dbReference>
<dbReference type="EMBL" id="JARJCM010000172">
    <property type="protein sequence ID" value="KAJ7024275.1"/>
    <property type="molecule type" value="Genomic_DNA"/>
</dbReference>
<accession>A0AAD6WTE6</accession>